<reference evidence="8 9" key="1">
    <citation type="submission" date="2021-06" db="EMBL/GenBank/DDBJ databases">
        <title>Genome sequence of Babesia caballi.</title>
        <authorList>
            <person name="Yamagishi J."/>
            <person name="Kidaka T."/>
            <person name="Ochi A."/>
        </authorList>
    </citation>
    <scope>NUCLEOTIDE SEQUENCE [LARGE SCALE GENOMIC DNA]</scope>
    <source>
        <strain evidence="8">USDA-D6B2</strain>
    </source>
</reference>
<keyword evidence="6" id="KW-0732">Signal</keyword>
<dbReference type="InterPro" id="IPR020864">
    <property type="entry name" value="MACPF"/>
</dbReference>
<dbReference type="Pfam" id="PF01823">
    <property type="entry name" value="MACPF"/>
    <property type="match status" value="1"/>
</dbReference>
<evidence type="ECO:0000256" key="1">
    <source>
        <dbReference type="ARBA" id="ARBA00004613"/>
    </source>
</evidence>
<dbReference type="GO" id="GO:0005576">
    <property type="term" value="C:extracellular region"/>
    <property type="evidence" value="ECO:0007669"/>
    <property type="project" value="UniProtKB-SubCell"/>
</dbReference>
<dbReference type="RefSeq" id="XP_067717837.1">
    <property type="nucleotide sequence ID" value="XM_067861736.1"/>
</dbReference>
<keyword evidence="3" id="KW-0204">Cytolysis</keyword>
<feature type="region of interest" description="Disordered" evidence="5">
    <location>
        <begin position="125"/>
        <end position="336"/>
    </location>
</feature>
<comment type="subcellular location">
    <subcellularLocation>
        <location evidence="1">Secreted</location>
    </subcellularLocation>
</comment>
<evidence type="ECO:0000256" key="4">
    <source>
        <dbReference type="ARBA" id="ARBA00023157"/>
    </source>
</evidence>
<evidence type="ECO:0000256" key="3">
    <source>
        <dbReference type="ARBA" id="ARBA00022852"/>
    </source>
</evidence>
<feature type="compositionally biased region" description="Basic and acidic residues" evidence="5">
    <location>
        <begin position="159"/>
        <end position="181"/>
    </location>
</feature>
<dbReference type="PROSITE" id="PS51257">
    <property type="entry name" value="PROKAR_LIPOPROTEIN"/>
    <property type="match status" value="1"/>
</dbReference>
<name>A0AAV4M0U3_BABCB</name>
<feature type="chain" id="PRO_5043416594" evidence="6">
    <location>
        <begin position="24"/>
        <end position="954"/>
    </location>
</feature>
<feature type="compositionally biased region" description="Acidic residues" evidence="5">
    <location>
        <begin position="256"/>
        <end position="303"/>
    </location>
</feature>
<keyword evidence="9" id="KW-1185">Reference proteome</keyword>
<dbReference type="PANTHER" id="PTHR45742:SF8">
    <property type="entry name" value="FLOCCULATION PROTEIN FLO11"/>
    <property type="match status" value="1"/>
</dbReference>
<dbReference type="PANTHER" id="PTHR45742">
    <property type="entry name" value="COMPLEMENT COMPONENT C6"/>
    <property type="match status" value="1"/>
</dbReference>
<dbReference type="GO" id="GO:0031640">
    <property type="term" value="P:killing of cells of another organism"/>
    <property type="evidence" value="ECO:0007669"/>
    <property type="project" value="UniProtKB-KW"/>
</dbReference>
<feature type="compositionally biased region" description="Acidic residues" evidence="5">
    <location>
        <begin position="145"/>
        <end position="158"/>
    </location>
</feature>
<dbReference type="PROSITE" id="PS51412">
    <property type="entry name" value="MACPF_2"/>
    <property type="match status" value="1"/>
</dbReference>
<feature type="region of interest" description="Disordered" evidence="5">
    <location>
        <begin position="30"/>
        <end position="51"/>
    </location>
</feature>
<dbReference type="Proteomes" id="UP001497744">
    <property type="component" value="Unassembled WGS sequence"/>
</dbReference>
<dbReference type="GeneID" id="94197249"/>
<evidence type="ECO:0000313" key="8">
    <source>
        <dbReference type="EMBL" id="GIX65768.1"/>
    </source>
</evidence>
<comment type="caution">
    <text evidence="8">The sequence shown here is derived from an EMBL/GenBank/DDBJ whole genome shotgun (WGS) entry which is preliminary data.</text>
</comment>
<sequence>MRYAVVFKHAVCTLAIFIASCTGRVQKASNLSPRSEAGNGMLTAGSFNDTGRNDVQNKVSDANDSSETPVDVESHHADIAVKPHERLHQYSNLLANGHMYGHYHANDDDDDFVAPYPIKVEVEGPLENSFLQEDTFGRPVTPISFEDEVDEEDEEEEKEEKKGKDLKAKKEDEEDNSKKTNDEDEDEDGKSPSTKPRKVRLASRRKYGPTVKDLLRSTKRKVTRNIKSKAKGALTAMGKKLAQKAMDRLTATSTQDENEDEDEDFNDSTDDTENDDDADSNFDEEDEEGVEDSDDEEFDDDFDVGYGSHRSSRSSGTHQSFHRDFDSEPEYSNPEISKLNPGLAAAMRYLGSGYDIVFGNPLGDPVMMVDPGYRNPVLYLDWTEQFHNHDGANLKEPRGGWIRPEMSCRQSESVDHVNTVDAYKRELSVDAKLSVDTPFYFSFSASTGYKNFLKTMSAKTVKNYIIKTYCLRYVAGVQDFHNIQVQPAFKKDLGLLPKEFDAENCPQEVYRNNDQDEKCEKSVRPWMRFFQKYGTHYTTVIHLGGKVTHQIQMQKSDVASMQKEGFNVDLFIKTQAGLPVSGEAGVSTTRNTEDEKKLQKYNTEKLVIVIGGDTPTDGAEKESMAEWTRSLYRKPMPIKVDLDSIKTLIHNPEKKQVFDVALKYYAEVYGISTDQMYAVLNGQELGVASMIQHGKVVMFEGRTGGSAVCPPKMVIMMGYSLVVTRLSTSYYNESDYSQNIAACPVGREKCIVNNPPANSEVRVWMVCGPAPIPLLMQETSSADKSAAVATCPPDYAIAYGFGISVPHYLQLQPGVDIYACRAGQQSCSHVSPKAGRNSVWIACVEKNAPELNKISNQVASSVSNGCYKATYNYQENLCPAGTKYVTSWSMNMALNPAENIDLIDECSPDWKGCKPEKKWFGEDKKVCTVNYSWVSCFTPVERSKMKTGHQQPLI</sequence>
<feature type="domain" description="MACPF" evidence="7">
    <location>
        <begin position="333"/>
        <end position="680"/>
    </location>
</feature>
<keyword evidence="2" id="KW-0964">Secreted</keyword>
<feature type="compositionally biased region" description="Low complexity" evidence="5">
    <location>
        <begin position="304"/>
        <end position="319"/>
    </location>
</feature>
<dbReference type="AlphaFoldDB" id="A0AAV4M0U3"/>
<organism evidence="8 9">
    <name type="scientific">Babesia caballi</name>
    <dbReference type="NCBI Taxonomy" id="5871"/>
    <lineage>
        <taxon>Eukaryota</taxon>
        <taxon>Sar</taxon>
        <taxon>Alveolata</taxon>
        <taxon>Apicomplexa</taxon>
        <taxon>Aconoidasida</taxon>
        <taxon>Piroplasmida</taxon>
        <taxon>Babesiidae</taxon>
        <taxon>Babesia</taxon>
    </lineage>
</organism>
<dbReference type="SMART" id="SM00457">
    <property type="entry name" value="MACPF"/>
    <property type="match status" value="1"/>
</dbReference>
<evidence type="ECO:0000256" key="2">
    <source>
        <dbReference type="ARBA" id="ARBA00022525"/>
    </source>
</evidence>
<feature type="signal peptide" evidence="6">
    <location>
        <begin position="1"/>
        <end position="23"/>
    </location>
</feature>
<gene>
    <name evidence="8" type="ORF">BcabD6B2_52030</name>
</gene>
<accession>A0AAV4M0U3</accession>
<evidence type="ECO:0000259" key="7">
    <source>
        <dbReference type="PROSITE" id="PS51412"/>
    </source>
</evidence>
<evidence type="ECO:0000313" key="9">
    <source>
        <dbReference type="Proteomes" id="UP001497744"/>
    </source>
</evidence>
<evidence type="ECO:0000256" key="6">
    <source>
        <dbReference type="SAM" id="SignalP"/>
    </source>
</evidence>
<feature type="compositionally biased region" description="Basic residues" evidence="5">
    <location>
        <begin position="217"/>
        <end position="230"/>
    </location>
</feature>
<keyword evidence="4" id="KW-1015">Disulfide bond</keyword>
<evidence type="ECO:0000256" key="5">
    <source>
        <dbReference type="SAM" id="MobiDB-lite"/>
    </source>
</evidence>
<proteinExistence type="predicted"/>
<dbReference type="EMBL" id="BPLF01000005">
    <property type="protein sequence ID" value="GIX65768.1"/>
    <property type="molecule type" value="Genomic_DNA"/>
</dbReference>
<protein>
    <submittedName>
        <fullName evidence="8">MAC/Perforin domain-containing protein</fullName>
    </submittedName>
</protein>
<feature type="compositionally biased region" description="Basic residues" evidence="5">
    <location>
        <begin position="195"/>
        <end position="207"/>
    </location>
</feature>